<name>B4MIT2_DROWI</name>
<dbReference type="Gene3D" id="2.10.25.10">
    <property type="entry name" value="Laminin"/>
    <property type="match status" value="1"/>
</dbReference>
<dbReference type="FunCoup" id="B4MIT2">
    <property type="interactions" value="17"/>
</dbReference>
<dbReference type="OrthoDB" id="7837165at2759"/>
<gene>
    <name evidence="2" type="primary">Dwil\GK19009</name>
    <name evidence="2" type="ORF">Dwil_GK19009</name>
</gene>
<keyword evidence="3" id="KW-1185">Reference proteome</keyword>
<reference evidence="2 3" key="1">
    <citation type="journal article" date="2007" name="Nature">
        <title>Evolution of genes and genomes on the Drosophila phylogeny.</title>
        <authorList>
            <consortium name="Drosophila 12 Genomes Consortium"/>
            <person name="Clark A.G."/>
            <person name="Eisen M.B."/>
            <person name="Smith D.R."/>
            <person name="Bergman C.M."/>
            <person name="Oliver B."/>
            <person name="Markow T.A."/>
            <person name="Kaufman T.C."/>
            <person name="Kellis M."/>
            <person name="Gelbart W."/>
            <person name="Iyer V.N."/>
            <person name="Pollard D.A."/>
            <person name="Sackton T.B."/>
            <person name="Larracuente A.M."/>
            <person name="Singh N.D."/>
            <person name="Abad J.P."/>
            <person name="Abt D.N."/>
            <person name="Adryan B."/>
            <person name="Aguade M."/>
            <person name="Akashi H."/>
            <person name="Anderson W.W."/>
            <person name="Aquadro C.F."/>
            <person name="Ardell D.H."/>
            <person name="Arguello R."/>
            <person name="Artieri C.G."/>
            <person name="Barbash D.A."/>
            <person name="Barker D."/>
            <person name="Barsanti P."/>
            <person name="Batterham P."/>
            <person name="Batzoglou S."/>
            <person name="Begun D."/>
            <person name="Bhutkar A."/>
            <person name="Blanco E."/>
            <person name="Bosak S.A."/>
            <person name="Bradley R.K."/>
            <person name="Brand A.D."/>
            <person name="Brent M.R."/>
            <person name="Brooks A.N."/>
            <person name="Brown R.H."/>
            <person name="Butlin R.K."/>
            <person name="Caggese C."/>
            <person name="Calvi B.R."/>
            <person name="Bernardo de Carvalho A."/>
            <person name="Caspi A."/>
            <person name="Castrezana S."/>
            <person name="Celniker S.E."/>
            <person name="Chang J.L."/>
            <person name="Chapple C."/>
            <person name="Chatterji S."/>
            <person name="Chinwalla A."/>
            <person name="Civetta A."/>
            <person name="Clifton S.W."/>
            <person name="Comeron J.M."/>
            <person name="Costello J.C."/>
            <person name="Coyne J.A."/>
            <person name="Daub J."/>
            <person name="David R.G."/>
            <person name="Delcher A.L."/>
            <person name="Delehaunty K."/>
            <person name="Do C.B."/>
            <person name="Ebling H."/>
            <person name="Edwards K."/>
            <person name="Eickbush T."/>
            <person name="Evans J.D."/>
            <person name="Filipski A."/>
            <person name="Findeiss S."/>
            <person name="Freyhult E."/>
            <person name="Fulton L."/>
            <person name="Fulton R."/>
            <person name="Garcia A.C."/>
            <person name="Gardiner A."/>
            <person name="Garfield D.A."/>
            <person name="Garvin B.E."/>
            <person name="Gibson G."/>
            <person name="Gilbert D."/>
            <person name="Gnerre S."/>
            <person name="Godfrey J."/>
            <person name="Good R."/>
            <person name="Gotea V."/>
            <person name="Gravely B."/>
            <person name="Greenberg A.J."/>
            <person name="Griffiths-Jones S."/>
            <person name="Gross S."/>
            <person name="Guigo R."/>
            <person name="Gustafson E.A."/>
            <person name="Haerty W."/>
            <person name="Hahn M.W."/>
            <person name="Halligan D.L."/>
            <person name="Halpern A.L."/>
            <person name="Halter G.M."/>
            <person name="Han M.V."/>
            <person name="Heger A."/>
            <person name="Hillier L."/>
            <person name="Hinrichs A.S."/>
            <person name="Holmes I."/>
            <person name="Hoskins R.A."/>
            <person name="Hubisz M.J."/>
            <person name="Hultmark D."/>
            <person name="Huntley M.A."/>
            <person name="Jaffe D.B."/>
            <person name="Jagadeeshan S."/>
            <person name="Jeck W.R."/>
            <person name="Johnson J."/>
            <person name="Jones C.D."/>
            <person name="Jordan W.C."/>
            <person name="Karpen G.H."/>
            <person name="Kataoka E."/>
            <person name="Keightley P.D."/>
            <person name="Kheradpour P."/>
            <person name="Kirkness E.F."/>
            <person name="Koerich L.B."/>
            <person name="Kristiansen K."/>
            <person name="Kudrna D."/>
            <person name="Kulathinal R.J."/>
            <person name="Kumar S."/>
            <person name="Kwok R."/>
            <person name="Lander E."/>
            <person name="Langley C.H."/>
            <person name="Lapoint R."/>
            <person name="Lazzaro B.P."/>
            <person name="Lee S.J."/>
            <person name="Levesque L."/>
            <person name="Li R."/>
            <person name="Lin C.F."/>
            <person name="Lin M.F."/>
            <person name="Lindblad-Toh K."/>
            <person name="Llopart A."/>
            <person name="Long M."/>
            <person name="Low L."/>
            <person name="Lozovsky E."/>
            <person name="Lu J."/>
            <person name="Luo M."/>
            <person name="Machado C.A."/>
            <person name="Makalowski W."/>
            <person name="Marzo M."/>
            <person name="Matsuda M."/>
            <person name="Matzkin L."/>
            <person name="McAllister B."/>
            <person name="McBride C.S."/>
            <person name="McKernan B."/>
            <person name="McKernan K."/>
            <person name="Mendez-Lago M."/>
            <person name="Minx P."/>
            <person name="Mollenhauer M.U."/>
            <person name="Montooth K."/>
            <person name="Mount S.M."/>
            <person name="Mu X."/>
            <person name="Myers E."/>
            <person name="Negre B."/>
            <person name="Newfeld S."/>
            <person name="Nielsen R."/>
            <person name="Noor M.A."/>
            <person name="O'Grady P."/>
            <person name="Pachter L."/>
            <person name="Papaceit M."/>
            <person name="Parisi M.J."/>
            <person name="Parisi M."/>
            <person name="Parts L."/>
            <person name="Pedersen J.S."/>
            <person name="Pesole G."/>
            <person name="Phillippy A.M."/>
            <person name="Ponting C.P."/>
            <person name="Pop M."/>
            <person name="Porcelli D."/>
            <person name="Powell J.R."/>
            <person name="Prohaska S."/>
            <person name="Pruitt K."/>
            <person name="Puig M."/>
            <person name="Quesneville H."/>
            <person name="Ram K.R."/>
            <person name="Rand D."/>
            <person name="Rasmussen M.D."/>
            <person name="Reed L.K."/>
            <person name="Reenan R."/>
            <person name="Reily A."/>
            <person name="Remington K.A."/>
            <person name="Rieger T.T."/>
            <person name="Ritchie M.G."/>
            <person name="Robin C."/>
            <person name="Rogers Y.H."/>
            <person name="Rohde C."/>
            <person name="Rozas J."/>
            <person name="Rubenfield M.J."/>
            <person name="Ruiz A."/>
            <person name="Russo S."/>
            <person name="Salzberg S.L."/>
            <person name="Sanchez-Gracia A."/>
            <person name="Saranga D.J."/>
            <person name="Sato H."/>
            <person name="Schaeffer S.W."/>
            <person name="Schatz M.C."/>
            <person name="Schlenke T."/>
            <person name="Schwartz R."/>
            <person name="Segarra C."/>
            <person name="Singh R.S."/>
            <person name="Sirot L."/>
            <person name="Sirota M."/>
            <person name="Sisneros N.B."/>
            <person name="Smith C.D."/>
            <person name="Smith T.F."/>
            <person name="Spieth J."/>
            <person name="Stage D.E."/>
            <person name="Stark A."/>
            <person name="Stephan W."/>
            <person name="Strausberg R.L."/>
            <person name="Strempel S."/>
            <person name="Sturgill D."/>
            <person name="Sutton G."/>
            <person name="Sutton G.G."/>
            <person name="Tao W."/>
            <person name="Teichmann S."/>
            <person name="Tobari Y.N."/>
            <person name="Tomimura Y."/>
            <person name="Tsolas J.M."/>
            <person name="Valente V.L."/>
            <person name="Venter E."/>
            <person name="Venter J.C."/>
            <person name="Vicario S."/>
            <person name="Vieira F.G."/>
            <person name="Vilella A.J."/>
            <person name="Villasante A."/>
            <person name="Walenz B."/>
            <person name="Wang J."/>
            <person name="Wasserman M."/>
            <person name="Watts T."/>
            <person name="Wilson D."/>
            <person name="Wilson R.K."/>
            <person name="Wing R.A."/>
            <person name="Wolfner M.F."/>
            <person name="Wong A."/>
            <person name="Wong G.K."/>
            <person name="Wu C.I."/>
            <person name="Wu G."/>
            <person name="Yamamoto D."/>
            <person name="Yang H.P."/>
            <person name="Yang S.P."/>
            <person name="Yorke J.A."/>
            <person name="Yoshida K."/>
            <person name="Zdobnov E."/>
            <person name="Zhang P."/>
            <person name="Zhang Y."/>
            <person name="Zimin A.V."/>
            <person name="Baldwin J."/>
            <person name="Abdouelleil A."/>
            <person name="Abdulkadir J."/>
            <person name="Abebe A."/>
            <person name="Abera B."/>
            <person name="Abreu J."/>
            <person name="Acer S.C."/>
            <person name="Aftuck L."/>
            <person name="Alexander A."/>
            <person name="An P."/>
            <person name="Anderson E."/>
            <person name="Anderson S."/>
            <person name="Arachi H."/>
            <person name="Azer M."/>
            <person name="Bachantsang P."/>
            <person name="Barry A."/>
            <person name="Bayul T."/>
            <person name="Berlin A."/>
            <person name="Bessette D."/>
            <person name="Bloom T."/>
            <person name="Blye J."/>
            <person name="Boguslavskiy L."/>
            <person name="Bonnet C."/>
            <person name="Boukhgalter B."/>
            <person name="Bourzgui I."/>
            <person name="Brown A."/>
            <person name="Cahill P."/>
            <person name="Channer S."/>
            <person name="Cheshatsang Y."/>
            <person name="Chuda L."/>
            <person name="Citroen M."/>
            <person name="Collymore A."/>
            <person name="Cooke P."/>
            <person name="Costello M."/>
            <person name="D'Aco K."/>
            <person name="Daza R."/>
            <person name="De Haan G."/>
            <person name="DeGray S."/>
            <person name="DeMaso C."/>
            <person name="Dhargay N."/>
            <person name="Dooley K."/>
            <person name="Dooley E."/>
            <person name="Doricent M."/>
            <person name="Dorje P."/>
            <person name="Dorjee K."/>
            <person name="Dupes A."/>
            <person name="Elong R."/>
            <person name="Falk J."/>
            <person name="Farina A."/>
            <person name="Faro S."/>
            <person name="Ferguson D."/>
            <person name="Fisher S."/>
            <person name="Foley C.D."/>
            <person name="Franke A."/>
            <person name="Friedrich D."/>
            <person name="Gadbois L."/>
            <person name="Gearin G."/>
            <person name="Gearin C.R."/>
            <person name="Giannoukos G."/>
            <person name="Goode T."/>
            <person name="Graham J."/>
            <person name="Grandbois E."/>
            <person name="Grewal S."/>
            <person name="Gyaltsen K."/>
            <person name="Hafez N."/>
            <person name="Hagos B."/>
            <person name="Hall J."/>
            <person name="Henson C."/>
            <person name="Hollinger A."/>
            <person name="Honan T."/>
            <person name="Huard M.D."/>
            <person name="Hughes L."/>
            <person name="Hurhula B."/>
            <person name="Husby M.E."/>
            <person name="Kamat A."/>
            <person name="Kanga B."/>
            <person name="Kashin S."/>
            <person name="Khazanovich D."/>
            <person name="Kisner P."/>
            <person name="Lance K."/>
            <person name="Lara M."/>
            <person name="Lee W."/>
            <person name="Lennon N."/>
            <person name="Letendre F."/>
            <person name="LeVine R."/>
            <person name="Lipovsky A."/>
            <person name="Liu X."/>
            <person name="Liu J."/>
            <person name="Liu S."/>
            <person name="Lokyitsang T."/>
            <person name="Lokyitsang Y."/>
            <person name="Lubonja R."/>
            <person name="Lui A."/>
            <person name="MacDonald P."/>
            <person name="Magnisalis V."/>
            <person name="Maru K."/>
            <person name="Matthews C."/>
            <person name="McCusker W."/>
            <person name="McDonough S."/>
            <person name="Mehta T."/>
            <person name="Meldrim J."/>
            <person name="Meneus L."/>
            <person name="Mihai O."/>
            <person name="Mihalev A."/>
            <person name="Mihova T."/>
            <person name="Mittelman R."/>
            <person name="Mlenga V."/>
            <person name="Montmayeur A."/>
            <person name="Mulrain L."/>
            <person name="Navidi A."/>
            <person name="Naylor J."/>
            <person name="Negash T."/>
            <person name="Nguyen T."/>
            <person name="Nguyen N."/>
            <person name="Nicol R."/>
            <person name="Norbu C."/>
            <person name="Norbu N."/>
            <person name="Novod N."/>
            <person name="O'Neill B."/>
            <person name="Osman S."/>
            <person name="Markiewicz E."/>
            <person name="Oyono O.L."/>
            <person name="Patti C."/>
            <person name="Phunkhang P."/>
            <person name="Pierre F."/>
            <person name="Priest M."/>
            <person name="Raghuraman S."/>
            <person name="Rege F."/>
            <person name="Reyes R."/>
            <person name="Rise C."/>
            <person name="Rogov P."/>
            <person name="Ross K."/>
            <person name="Ryan E."/>
            <person name="Settipalli S."/>
            <person name="Shea T."/>
            <person name="Sherpa N."/>
            <person name="Shi L."/>
            <person name="Shih D."/>
            <person name="Sparrow T."/>
            <person name="Spaulding J."/>
            <person name="Stalker J."/>
            <person name="Stange-Thomann N."/>
            <person name="Stavropoulos S."/>
            <person name="Stone C."/>
            <person name="Strader C."/>
            <person name="Tesfaye S."/>
            <person name="Thomson T."/>
            <person name="Thoulutsang Y."/>
            <person name="Thoulutsang D."/>
            <person name="Topham K."/>
            <person name="Topping I."/>
            <person name="Tsamla T."/>
            <person name="Vassiliev H."/>
            <person name="Vo A."/>
            <person name="Wangchuk T."/>
            <person name="Wangdi T."/>
            <person name="Weiand M."/>
            <person name="Wilkinson J."/>
            <person name="Wilson A."/>
            <person name="Yadav S."/>
            <person name="Young G."/>
            <person name="Yu Q."/>
            <person name="Zembek L."/>
            <person name="Zhong D."/>
            <person name="Zimmer A."/>
            <person name="Zwirko Z."/>
            <person name="Jaffe D.B."/>
            <person name="Alvarez P."/>
            <person name="Brockman W."/>
            <person name="Butler J."/>
            <person name="Chin C."/>
            <person name="Gnerre S."/>
            <person name="Grabherr M."/>
            <person name="Kleber M."/>
            <person name="Mauceli E."/>
            <person name="MacCallum I."/>
        </authorList>
    </citation>
    <scope>NUCLEOTIDE SEQUENCE [LARGE SCALE GENOMIC DNA]</scope>
    <source>
        <strain evidence="3">Tucson 14030-0811.24</strain>
    </source>
</reference>
<proteinExistence type="predicted"/>
<accession>B4MIT2</accession>
<feature type="domain" description="TIL" evidence="1">
    <location>
        <begin position="87"/>
        <end position="140"/>
    </location>
</feature>
<dbReference type="AlphaFoldDB" id="B4MIT2"/>
<dbReference type="Pfam" id="PF01826">
    <property type="entry name" value="TIL"/>
    <property type="match status" value="1"/>
</dbReference>
<organism evidence="2 3">
    <name type="scientific">Drosophila willistoni</name>
    <name type="common">Fruit fly</name>
    <dbReference type="NCBI Taxonomy" id="7260"/>
    <lineage>
        <taxon>Eukaryota</taxon>
        <taxon>Metazoa</taxon>
        <taxon>Ecdysozoa</taxon>
        <taxon>Arthropoda</taxon>
        <taxon>Hexapoda</taxon>
        <taxon>Insecta</taxon>
        <taxon>Pterygota</taxon>
        <taxon>Neoptera</taxon>
        <taxon>Endopterygota</taxon>
        <taxon>Diptera</taxon>
        <taxon>Brachycera</taxon>
        <taxon>Muscomorpha</taxon>
        <taxon>Ephydroidea</taxon>
        <taxon>Drosophilidae</taxon>
        <taxon>Drosophila</taxon>
        <taxon>Sophophora</taxon>
    </lineage>
</organism>
<evidence type="ECO:0000259" key="1">
    <source>
        <dbReference type="Pfam" id="PF01826"/>
    </source>
</evidence>
<dbReference type="InParanoid" id="B4MIT2"/>
<dbReference type="SUPFAM" id="SSF57567">
    <property type="entry name" value="Serine protease inhibitors"/>
    <property type="match status" value="1"/>
</dbReference>
<dbReference type="EMBL" id="CH963719">
    <property type="protein sequence ID" value="EDW72021.2"/>
    <property type="molecule type" value="Genomic_DNA"/>
</dbReference>
<dbReference type="Proteomes" id="UP000007798">
    <property type="component" value="Unassembled WGS sequence"/>
</dbReference>
<sequence>MRKSYQSSFTVNPLANSNITLVHPLDALHDSSEFHKQPFGKGVDKEDYMDMITLATTTRSSGSPNESVNRKPLAEKDLLRHPFVFGCCHNSTYVGCAGVCPETCQYRSKYCMPLCGPPCRCKRGYVYNIDAKACTLRTDCPKGIVQSRNGVYRVFL</sequence>
<evidence type="ECO:0000313" key="3">
    <source>
        <dbReference type="Proteomes" id="UP000007798"/>
    </source>
</evidence>
<dbReference type="CDD" id="cd19941">
    <property type="entry name" value="TIL"/>
    <property type="match status" value="1"/>
</dbReference>
<dbReference type="HOGENOM" id="CLU_2225974_0_0_1"/>
<dbReference type="InterPro" id="IPR002919">
    <property type="entry name" value="TIL_dom"/>
</dbReference>
<protein>
    <recommendedName>
        <fullName evidence="1">TIL domain-containing protein</fullName>
    </recommendedName>
</protein>
<evidence type="ECO:0000313" key="2">
    <source>
        <dbReference type="EMBL" id="EDW72021.2"/>
    </source>
</evidence>
<dbReference type="KEGG" id="dwi:6637866"/>
<dbReference type="InterPro" id="IPR036084">
    <property type="entry name" value="Ser_inhib-like_sf"/>
</dbReference>